<dbReference type="RefSeq" id="WP_203889544.1">
    <property type="nucleotide sequence ID" value="NZ_BOOH01000012.1"/>
</dbReference>
<keyword evidence="2" id="KW-0472">Membrane</keyword>
<name>A0A8J3W2X9_9ACTN</name>
<evidence type="ECO:0000313" key="3">
    <source>
        <dbReference type="EMBL" id="GIH74824.1"/>
    </source>
</evidence>
<feature type="transmembrane region" description="Helical" evidence="2">
    <location>
        <begin position="70"/>
        <end position="92"/>
    </location>
</feature>
<dbReference type="Proteomes" id="UP000616724">
    <property type="component" value="Unassembled WGS sequence"/>
</dbReference>
<evidence type="ECO:0000313" key="4">
    <source>
        <dbReference type="Proteomes" id="UP000616724"/>
    </source>
</evidence>
<sequence length="248" mass="25704">MDEPPRRARPSAAPGWGPGRAGRPASSGWGPGRARPPASPAEEDLPPSARWYGTPAAPSRHRIPRGLRRFLLGLLALAVCAGTVAGVVFLVARALSPASPAARVSDRAAGVGYPLPAGWRQGAVPPVTGFTSAAGDGRTVTVMVGPGEPAADPREATAGLADLYARLLLHGDEVKVQDDRSVSAGGWTGHSRTLRAEYRDLVNRPAYLRVVLLTGPGGAPVVVVAVAESDDPRVHAAIDQVIAGIRRE</sequence>
<organism evidence="3 4">
    <name type="scientific">Planobispora longispora</name>
    <dbReference type="NCBI Taxonomy" id="28887"/>
    <lineage>
        <taxon>Bacteria</taxon>
        <taxon>Bacillati</taxon>
        <taxon>Actinomycetota</taxon>
        <taxon>Actinomycetes</taxon>
        <taxon>Streptosporangiales</taxon>
        <taxon>Streptosporangiaceae</taxon>
        <taxon>Planobispora</taxon>
    </lineage>
</organism>
<accession>A0A8J3W2X9</accession>
<gene>
    <name evidence="3" type="ORF">Plo01_12530</name>
</gene>
<keyword evidence="4" id="KW-1185">Reference proteome</keyword>
<protein>
    <submittedName>
        <fullName evidence="3">Uncharacterized protein</fullName>
    </submittedName>
</protein>
<feature type="compositionally biased region" description="Low complexity" evidence="1">
    <location>
        <begin position="10"/>
        <end position="36"/>
    </location>
</feature>
<feature type="region of interest" description="Disordered" evidence="1">
    <location>
        <begin position="1"/>
        <end position="59"/>
    </location>
</feature>
<comment type="caution">
    <text evidence="3">The sequence shown here is derived from an EMBL/GenBank/DDBJ whole genome shotgun (WGS) entry which is preliminary data.</text>
</comment>
<dbReference type="AlphaFoldDB" id="A0A8J3W2X9"/>
<evidence type="ECO:0000256" key="2">
    <source>
        <dbReference type="SAM" id="Phobius"/>
    </source>
</evidence>
<dbReference type="EMBL" id="BOOH01000012">
    <property type="protein sequence ID" value="GIH74824.1"/>
    <property type="molecule type" value="Genomic_DNA"/>
</dbReference>
<keyword evidence="2" id="KW-1133">Transmembrane helix</keyword>
<keyword evidence="2" id="KW-0812">Transmembrane</keyword>
<proteinExistence type="predicted"/>
<evidence type="ECO:0000256" key="1">
    <source>
        <dbReference type="SAM" id="MobiDB-lite"/>
    </source>
</evidence>
<reference evidence="3 4" key="1">
    <citation type="submission" date="2021-01" db="EMBL/GenBank/DDBJ databases">
        <title>Whole genome shotgun sequence of Planobispora longispora NBRC 13918.</title>
        <authorList>
            <person name="Komaki H."/>
            <person name="Tamura T."/>
        </authorList>
    </citation>
    <scope>NUCLEOTIDE SEQUENCE [LARGE SCALE GENOMIC DNA]</scope>
    <source>
        <strain evidence="3 4">NBRC 13918</strain>
    </source>
</reference>